<name>A0A836LBC3_9TRYP</name>
<dbReference type="InterPro" id="IPR032942">
    <property type="entry name" value="BPI/LBP/Plunc"/>
</dbReference>
<accession>A0A836LBC3</accession>
<dbReference type="InterPro" id="IPR017943">
    <property type="entry name" value="Bactericidal_perm-incr_a/b_dom"/>
</dbReference>
<protein>
    <submittedName>
        <fullName evidence="2">Uncharacterized protein</fullName>
    </submittedName>
</protein>
<keyword evidence="3" id="KW-1185">Reference proteome</keyword>
<dbReference type="EMBL" id="JAFJZO010000034">
    <property type="protein sequence ID" value="KAG5494123.1"/>
    <property type="molecule type" value="Genomic_DNA"/>
</dbReference>
<dbReference type="OrthoDB" id="260782at2759"/>
<comment type="caution">
    <text evidence="2">The sequence shown here is derived from an EMBL/GenBank/DDBJ whole genome shotgun (WGS) entry which is preliminary data.</text>
</comment>
<sequence>MSFSRKRDRWDGLVCRRSGFLLWLAVILLGCACCTVTQCIYISPRTEGTSAAHDGSISCRPATLSLGVTSTLINLFIQALLIPELNRYNGTLIIPEEVLEHVWVGPMTLQHFHLDSLVARTGTPDAQGVVLHIKGLRLKVERTKFTVQYLGLTCHGTFWATLRETGVDAALRLTILPEGRWNATFSKLKFDWGRLEVHHELEGGACNFLQNVVELFTGKLDTFVASKVMAVMDQEGSAKVARGLNDAFANFSIRAITPPVMTADALTVTVDMNPVTLGCPPAAVESTVPDLVPRDIAVRTTPTSINNLLHNAVLAKKLRVEHSLPAYWNTSLFQDVIPDLYLSCPECPLFTLVEANKEPVIRVPDDGEFHVGVEDVILELYVRPNSSQQTVFSSLSSTQKATVLGADPAKAFRSLHISKGRTSREAGKPFAVLALRFSATTGVRNIDAGAENSIDYEVLPITDVDIEVEESNIGYVNTDELVKFITTVYNVFATPLVNGAAPMVLPFFAQRALLEVGSELIQGGLNIGLHNELLRTVTATALVDGNTKHQGWLWRKA</sequence>
<dbReference type="Gene3D" id="3.15.10.10">
    <property type="entry name" value="Bactericidal permeability-increasing protein, domain 1"/>
    <property type="match status" value="1"/>
</dbReference>
<gene>
    <name evidence="2" type="ORF">JKF63_01958</name>
</gene>
<dbReference type="GO" id="GO:0008289">
    <property type="term" value="F:lipid binding"/>
    <property type="evidence" value="ECO:0007669"/>
    <property type="project" value="InterPro"/>
</dbReference>
<dbReference type="PANTHER" id="PTHR10504:SF131">
    <property type="entry name" value="BPI2 DOMAIN-CONTAINING PROTEIN"/>
    <property type="match status" value="1"/>
</dbReference>
<organism evidence="2 3">
    <name type="scientific">Porcisia hertigi</name>
    <dbReference type="NCBI Taxonomy" id="2761500"/>
    <lineage>
        <taxon>Eukaryota</taxon>
        <taxon>Discoba</taxon>
        <taxon>Euglenozoa</taxon>
        <taxon>Kinetoplastea</taxon>
        <taxon>Metakinetoplastina</taxon>
        <taxon>Trypanosomatida</taxon>
        <taxon>Trypanosomatidae</taxon>
        <taxon>Leishmaniinae</taxon>
        <taxon>Porcisia</taxon>
    </lineage>
</organism>
<dbReference type="Proteomes" id="UP000674318">
    <property type="component" value="Unassembled WGS sequence"/>
</dbReference>
<keyword evidence="1" id="KW-1133">Transmembrane helix</keyword>
<dbReference type="PANTHER" id="PTHR10504">
    <property type="entry name" value="BACTERICIDAL PERMEABILITY-INCREASING BPI PROTEIN-RELATED"/>
    <property type="match status" value="1"/>
</dbReference>
<dbReference type="PROSITE" id="PS51257">
    <property type="entry name" value="PROKAR_LIPOPROTEIN"/>
    <property type="match status" value="1"/>
</dbReference>
<evidence type="ECO:0000256" key="1">
    <source>
        <dbReference type="SAM" id="Phobius"/>
    </source>
</evidence>
<dbReference type="GeneID" id="94288078"/>
<evidence type="ECO:0000313" key="3">
    <source>
        <dbReference type="Proteomes" id="UP000674318"/>
    </source>
</evidence>
<dbReference type="AlphaFoldDB" id="A0A836LBC3"/>
<proteinExistence type="predicted"/>
<feature type="transmembrane region" description="Helical" evidence="1">
    <location>
        <begin position="20"/>
        <end position="43"/>
    </location>
</feature>
<dbReference type="RefSeq" id="XP_067754158.1">
    <property type="nucleotide sequence ID" value="XM_067898001.1"/>
</dbReference>
<dbReference type="Gene3D" id="3.15.20.10">
    <property type="entry name" value="Bactericidal permeability-increasing protein, domain 2"/>
    <property type="match status" value="1"/>
</dbReference>
<keyword evidence="1" id="KW-0472">Membrane</keyword>
<evidence type="ECO:0000313" key="2">
    <source>
        <dbReference type="EMBL" id="KAG5494123.1"/>
    </source>
</evidence>
<reference evidence="2 3" key="1">
    <citation type="submission" date="2021-02" db="EMBL/GenBank/DDBJ databases">
        <title>Porcisia hertigi Genome sequencing and assembly.</title>
        <authorList>
            <person name="Almutairi H."/>
            <person name="Gatherer D."/>
        </authorList>
    </citation>
    <scope>NUCLEOTIDE SEQUENCE [LARGE SCALE GENOMIC DNA]</scope>
    <source>
        <strain evidence="2 3">C119</strain>
    </source>
</reference>
<keyword evidence="1" id="KW-0812">Transmembrane</keyword>
<dbReference type="SUPFAM" id="SSF55394">
    <property type="entry name" value="Bactericidal permeability-increasing protein, BPI"/>
    <property type="match status" value="1"/>
</dbReference>
<dbReference type="KEGG" id="phet:94288078"/>